<protein>
    <submittedName>
        <fullName evidence="2">Uncharacterized protein</fullName>
    </submittedName>
</protein>
<sequence>MTRQSISSLTTWGTTVVQGMSVKEGNAKEANIAIPEAAKIPDKVEKIKGPMKEREKEMKRDRYKDREREKDHRRDRERDRDHRRDGRKSKGGRKSKNGKRKSRKGKDRKRRSKKSR</sequence>
<proteinExistence type="predicted"/>
<accession>A0AAN4Z058</accession>
<comment type="caution">
    <text evidence="2">The sequence shown here is derived from an EMBL/GenBank/DDBJ whole genome shotgun (WGS) entry which is preliminary data.</text>
</comment>
<dbReference type="AlphaFoldDB" id="A0AAN4Z058"/>
<feature type="region of interest" description="Disordered" evidence="1">
    <location>
        <begin position="40"/>
        <end position="116"/>
    </location>
</feature>
<gene>
    <name evidence="2" type="ORF">PMAYCL1PPCAC_01621</name>
</gene>
<evidence type="ECO:0000313" key="2">
    <source>
        <dbReference type="EMBL" id="GMR31426.1"/>
    </source>
</evidence>
<dbReference type="EMBL" id="BTRK01000001">
    <property type="protein sequence ID" value="GMR31426.1"/>
    <property type="molecule type" value="Genomic_DNA"/>
</dbReference>
<feature type="compositionally biased region" description="Basic and acidic residues" evidence="1">
    <location>
        <begin position="40"/>
        <end position="84"/>
    </location>
</feature>
<feature type="non-terminal residue" evidence="2">
    <location>
        <position position="116"/>
    </location>
</feature>
<evidence type="ECO:0000313" key="3">
    <source>
        <dbReference type="Proteomes" id="UP001328107"/>
    </source>
</evidence>
<feature type="compositionally biased region" description="Basic residues" evidence="1">
    <location>
        <begin position="85"/>
        <end position="116"/>
    </location>
</feature>
<name>A0AAN4Z058_9BILA</name>
<evidence type="ECO:0000256" key="1">
    <source>
        <dbReference type="SAM" id="MobiDB-lite"/>
    </source>
</evidence>
<dbReference type="Proteomes" id="UP001328107">
    <property type="component" value="Unassembled WGS sequence"/>
</dbReference>
<organism evidence="2 3">
    <name type="scientific">Pristionchus mayeri</name>
    <dbReference type="NCBI Taxonomy" id="1317129"/>
    <lineage>
        <taxon>Eukaryota</taxon>
        <taxon>Metazoa</taxon>
        <taxon>Ecdysozoa</taxon>
        <taxon>Nematoda</taxon>
        <taxon>Chromadorea</taxon>
        <taxon>Rhabditida</taxon>
        <taxon>Rhabditina</taxon>
        <taxon>Diplogasteromorpha</taxon>
        <taxon>Diplogasteroidea</taxon>
        <taxon>Neodiplogasteridae</taxon>
        <taxon>Pristionchus</taxon>
    </lineage>
</organism>
<reference evidence="3" key="1">
    <citation type="submission" date="2022-10" db="EMBL/GenBank/DDBJ databases">
        <title>Genome assembly of Pristionchus species.</title>
        <authorList>
            <person name="Yoshida K."/>
            <person name="Sommer R.J."/>
        </authorList>
    </citation>
    <scope>NUCLEOTIDE SEQUENCE [LARGE SCALE GENOMIC DNA]</scope>
    <source>
        <strain evidence="3">RS5460</strain>
    </source>
</reference>
<keyword evidence="3" id="KW-1185">Reference proteome</keyword>